<sequence>MILAPRAERLARSQRPTTASDTCCHAPPFATRTRTRVAGAAAIVAFESLHFAVTPPSV</sequence>
<comment type="caution">
    <text evidence="2">The sequence shown here is derived from an EMBL/GenBank/DDBJ whole genome shotgun (WGS) entry which is preliminary data.</text>
</comment>
<proteinExistence type="predicted"/>
<protein>
    <submittedName>
        <fullName evidence="2">Uncharacterized protein</fullName>
    </submittedName>
</protein>
<feature type="region of interest" description="Disordered" evidence="1">
    <location>
        <begin position="1"/>
        <end position="26"/>
    </location>
</feature>
<evidence type="ECO:0000313" key="3">
    <source>
        <dbReference type="Proteomes" id="UP001221686"/>
    </source>
</evidence>
<reference evidence="2 3" key="1">
    <citation type="submission" date="2022-11" db="EMBL/GenBank/DDBJ databases">
        <title>Minimal conservation of predation-associated metabolite biosynthetic gene clusters underscores biosynthetic potential of Myxococcota including descriptions for ten novel species: Archangium lansinium sp. nov., Myxococcus landrumus sp. nov., Nannocystis bai.</title>
        <authorList>
            <person name="Ahearne A."/>
            <person name="Stevens C."/>
            <person name="Dowd S."/>
        </authorList>
    </citation>
    <scope>NUCLEOTIDE SEQUENCE [LARGE SCALE GENOMIC DNA]</scope>
    <source>
        <strain evidence="2 3">BB15-2</strain>
    </source>
</reference>
<gene>
    <name evidence="2" type="ORF">POL25_06165</name>
</gene>
<name>A0ABT5DSE7_9BACT</name>
<dbReference type="EMBL" id="JAQNDL010000001">
    <property type="protein sequence ID" value="MDC0716466.1"/>
    <property type="molecule type" value="Genomic_DNA"/>
</dbReference>
<dbReference type="Proteomes" id="UP001221686">
    <property type="component" value="Unassembled WGS sequence"/>
</dbReference>
<organism evidence="2 3">
    <name type="scientific">Nannocystis bainbridge</name>
    <dbReference type="NCBI Taxonomy" id="2995303"/>
    <lineage>
        <taxon>Bacteria</taxon>
        <taxon>Pseudomonadati</taxon>
        <taxon>Myxococcota</taxon>
        <taxon>Polyangia</taxon>
        <taxon>Nannocystales</taxon>
        <taxon>Nannocystaceae</taxon>
        <taxon>Nannocystis</taxon>
    </lineage>
</organism>
<feature type="compositionally biased region" description="Basic and acidic residues" evidence="1">
    <location>
        <begin position="1"/>
        <end position="11"/>
    </location>
</feature>
<dbReference type="RefSeq" id="WP_272084949.1">
    <property type="nucleotide sequence ID" value="NZ_JAQNDL010000001.1"/>
</dbReference>
<keyword evidence="3" id="KW-1185">Reference proteome</keyword>
<evidence type="ECO:0000313" key="2">
    <source>
        <dbReference type="EMBL" id="MDC0716466.1"/>
    </source>
</evidence>
<accession>A0ABT5DSE7</accession>
<evidence type="ECO:0000256" key="1">
    <source>
        <dbReference type="SAM" id="MobiDB-lite"/>
    </source>
</evidence>